<feature type="transmembrane region" description="Helical" evidence="2">
    <location>
        <begin position="120"/>
        <end position="139"/>
    </location>
</feature>
<keyword evidence="4" id="KW-1185">Reference proteome</keyword>
<keyword evidence="2" id="KW-0472">Membrane</keyword>
<evidence type="ECO:0000313" key="3">
    <source>
        <dbReference type="EMBL" id="EFJ28884.1"/>
    </source>
</evidence>
<dbReference type="KEGG" id="smo:SELMODRAFT_440940"/>
<dbReference type="Proteomes" id="UP000001514">
    <property type="component" value="Unassembled WGS sequence"/>
</dbReference>
<evidence type="ECO:0000256" key="1">
    <source>
        <dbReference type="SAM" id="MobiDB-lite"/>
    </source>
</evidence>
<protein>
    <recommendedName>
        <fullName evidence="5">60S ribosomal protein L18a-like protein</fullName>
    </recommendedName>
</protein>
<dbReference type="AlphaFoldDB" id="D8RFL0"/>
<accession>D8RFL0</accession>
<sequence length="145" mass="16081">MTASGPKNEEGGEQRHLQGGTQLGVPAYYGTFQGNPSFPQPVHPSQYEQQQQQQQQEYHPGYVSSQGYERIDHYQHHDRLPCCGLGIGWCLFILGFLTLSLPWFVGAFIFFCIKTDAREHVGLAACAIAALMALLVGGSKGIHMW</sequence>
<feature type="region of interest" description="Disordered" evidence="1">
    <location>
        <begin position="24"/>
        <end position="59"/>
    </location>
</feature>
<dbReference type="Gramene" id="EFJ28884">
    <property type="protein sequence ID" value="EFJ28884"/>
    <property type="gene ID" value="SELMODRAFT_440940"/>
</dbReference>
<gene>
    <name evidence="3" type="ORF">SELMODRAFT_440940</name>
</gene>
<dbReference type="InterPro" id="IPR044804">
    <property type="entry name" value="Ribosomal_eL20z-like"/>
</dbReference>
<dbReference type="OrthoDB" id="1304551at2759"/>
<dbReference type="OMA" id="QAVPGYI"/>
<dbReference type="eggNOG" id="ENOG502S1S5">
    <property type="taxonomic scope" value="Eukaryota"/>
</dbReference>
<organism evidence="4">
    <name type="scientific">Selaginella moellendorffii</name>
    <name type="common">Spikemoss</name>
    <dbReference type="NCBI Taxonomy" id="88036"/>
    <lineage>
        <taxon>Eukaryota</taxon>
        <taxon>Viridiplantae</taxon>
        <taxon>Streptophyta</taxon>
        <taxon>Embryophyta</taxon>
        <taxon>Tracheophyta</taxon>
        <taxon>Lycopodiopsida</taxon>
        <taxon>Selaginellales</taxon>
        <taxon>Selaginellaceae</taxon>
        <taxon>Selaginella</taxon>
    </lineage>
</organism>
<reference evidence="3 4" key="1">
    <citation type="journal article" date="2011" name="Science">
        <title>The Selaginella genome identifies genetic changes associated with the evolution of vascular plants.</title>
        <authorList>
            <person name="Banks J.A."/>
            <person name="Nishiyama T."/>
            <person name="Hasebe M."/>
            <person name="Bowman J.L."/>
            <person name="Gribskov M."/>
            <person name="dePamphilis C."/>
            <person name="Albert V.A."/>
            <person name="Aono N."/>
            <person name="Aoyama T."/>
            <person name="Ambrose B.A."/>
            <person name="Ashton N.W."/>
            <person name="Axtell M.J."/>
            <person name="Barker E."/>
            <person name="Barker M.S."/>
            <person name="Bennetzen J.L."/>
            <person name="Bonawitz N.D."/>
            <person name="Chapple C."/>
            <person name="Cheng C."/>
            <person name="Correa L.G."/>
            <person name="Dacre M."/>
            <person name="DeBarry J."/>
            <person name="Dreyer I."/>
            <person name="Elias M."/>
            <person name="Engstrom E.M."/>
            <person name="Estelle M."/>
            <person name="Feng L."/>
            <person name="Finet C."/>
            <person name="Floyd S.K."/>
            <person name="Frommer W.B."/>
            <person name="Fujita T."/>
            <person name="Gramzow L."/>
            <person name="Gutensohn M."/>
            <person name="Harholt J."/>
            <person name="Hattori M."/>
            <person name="Heyl A."/>
            <person name="Hirai T."/>
            <person name="Hiwatashi Y."/>
            <person name="Ishikawa M."/>
            <person name="Iwata M."/>
            <person name="Karol K.G."/>
            <person name="Koehler B."/>
            <person name="Kolukisaoglu U."/>
            <person name="Kubo M."/>
            <person name="Kurata T."/>
            <person name="Lalonde S."/>
            <person name="Li K."/>
            <person name="Li Y."/>
            <person name="Litt A."/>
            <person name="Lyons E."/>
            <person name="Manning G."/>
            <person name="Maruyama T."/>
            <person name="Michael T.P."/>
            <person name="Mikami K."/>
            <person name="Miyazaki S."/>
            <person name="Morinaga S."/>
            <person name="Murata T."/>
            <person name="Mueller-Roeber B."/>
            <person name="Nelson D.R."/>
            <person name="Obara M."/>
            <person name="Oguri Y."/>
            <person name="Olmstead R.G."/>
            <person name="Onodera N."/>
            <person name="Petersen B.L."/>
            <person name="Pils B."/>
            <person name="Prigge M."/>
            <person name="Rensing S.A."/>
            <person name="Riano-Pachon D.M."/>
            <person name="Roberts A.W."/>
            <person name="Sato Y."/>
            <person name="Scheller H.V."/>
            <person name="Schulz B."/>
            <person name="Schulz C."/>
            <person name="Shakirov E.V."/>
            <person name="Shibagaki N."/>
            <person name="Shinohara N."/>
            <person name="Shippen D.E."/>
            <person name="Soerensen I."/>
            <person name="Sotooka R."/>
            <person name="Sugimoto N."/>
            <person name="Sugita M."/>
            <person name="Sumikawa N."/>
            <person name="Tanurdzic M."/>
            <person name="Theissen G."/>
            <person name="Ulvskov P."/>
            <person name="Wakazuki S."/>
            <person name="Weng J.K."/>
            <person name="Willats W.W."/>
            <person name="Wipf D."/>
            <person name="Wolf P.G."/>
            <person name="Yang L."/>
            <person name="Zimmer A.D."/>
            <person name="Zhu Q."/>
            <person name="Mitros T."/>
            <person name="Hellsten U."/>
            <person name="Loque D."/>
            <person name="Otillar R."/>
            <person name="Salamov A."/>
            <person name="Schmutz J."/>
            <person name="Shapiro H."/>
            <person name="Lindquist E."/>
            <person name="Lucas S."/>
            <person name="Rokhsar D."/>
            <person name="Grigoriev I.V."/>
        </authorList>
    </citation>
    <scope>NUCLEOTIDE SEQUENCE [LARGE SCALE GENOMIC DNA]</scope>
</reference>
<evidence type="ECO:0008006" key="5">
    <source>
        <dbReference type="Google" id="ProtNLM"/>
    </source>
</evidence>
<name>D8RFL0_SELML</name>
<evidence type="ECO:0000256" key="2">
    <source>
        <dbReference type="SAM" id="Phobius"/>
    </source>
</evidence>
<feature type="compositionally biased region" description="Low complexity" evidence="1">
    <location>
        <begin position="46"/>
        <end position="58"/>
    </location>
</feature>
<evidence type="ECO:0000313" key="4">
    <source>
        <dbReference type="Proteomes" id="UP000001514"/>
    </source>
</evidence>
<keyword evidence="2" id="KW-1133">Transmembrane helix</keyword>
<proteinExistence type="predicted"/>
<keyword evidence="2" id="KW-0812">Transmembrane</keyword>
<dbReference type="HOGENOM" id="CLU_111754_0_0_1"/>
<dbReference type="EMBL" id="GL377578">
    <property type="protein sequence ID" value="EFJ28884.1"/>
    <property type="molecule type" value="Genomic_DNA"/>
</dbReference>
<dbReference type="InParanoid" id="D8RFL0"/>
<feature type="transmembrane region" description="Helical" evidence="2">
    <location>
        <begin position="86"/>
        <end position="113"/>
    </location>
</feature>
<dbReference type="PANTHER" id="PTHR46631:SF4">
    <property type="entry name" value="OS06G0359400 PROTEIN"/>
    <property type="match status" value="1"/>
</dbReference>
<dbReference type="PANTHER" id="PTHR46631">
    <property type="entry name" value="60S RIBOSOMAL PROTEIN L18A-LIKE"/>
    <property type="match status" value="1"/>
</dbReference>
<dbReference type="FunCoup" id="D8RFL0">
    <property type="interactions" value="2456"/>
</dbReference>